<evidence type="ECO:0000313" key="3">
    <source>
        <dbReference type="Proteomes" id="UP001176940"/>
    </source>
</evidence>
<keyword evidence="3" id="KW-1185">Reference proteome</keyword>
<evidence type="ECO:0000256" key="1">
    <source>
        <dbReference type="SAM" id="MobiDB-lite"/>
    </source>
</evidence>
<feature type="region of interest" description="Disordered" evidence="1">
    <location>
        <begin position="1"/>
        <end position="35"/>
    </location>
</feature>
<sequence>MTPASDRPSDPAQRNLISDNNGRNASDSLPISQHNDNNEKIWTINDWRCGELFYLMSDFDYFFILKGPKKLEKGQGALDYRGCHPLVTRCADYRPERDIVKNLKSASAEVIIIIVTKESPSPKSDYYL</sequence>
<accession>A0ABN9LBA9</accession>
<dbReference type="EMBL" id="CAUEEQ010012370">
    <property type="protein sequence ID" value="CAJ0936497.1"/>
    <property type="molecule type" value="Genomic_DNA"/>
</dbReference>
<name>A0ABN9LBA9_9NEOB</name>
<protein>
    <submittedName>
        <fullName evidence="2">Uncharacterized protein</fullName>
    </submittedName>
</protein>
<feature type="compositionally biased region" description="Polar residues" evidence="1">
    <location>
        <begin position="15"/>
        <end position="35"/>
    </location>
</feature>
<comment type="caution">
    <text evidence="2">The sequence shown here is derived from an EMBL/GenBank/DDBJ whole genome shotgun (WGS) entry which is preliminary data.</text>
</comment>
<dbReference type="Proteomes" id="UP001176940">
    <property type="component" value="Unassembled WGS sequence"/>
</dbReference>
<proteinExistence type="predicted"/>
<organism evidence="2 3">
    <name type="scientific">Ranitomeya imitator</name>
    <name type="common">mimic poison frog</name>
    <dbReference type="NCBI Taxonomy" id="111125"/>
    <lineage>
        <taxon>Eukaryota</taxon>
        <taxon>Metazoa</taxon>
        <taxon>Chordata</taxon>
        <taxon>Craniata</taxon>
        <taxon>Vertebrata</taxon>
        <taxon>Euteleostomi</taxon>
        <taxon>Amphibia</taxon>
        <taxon>Batrachia</taxon>
        <taxon>Anura</taxon>
        <taxon>Neobatrachia</taxon>
        <taxon>Hyloidea</taxon>
        <taxon>Dendrobatidae</taxon>
        <taxon>Dendrobatinae</taxon>
        <taxon>Ranitomeya</taxon>
    </lineage>
</organism>
<evidence type="ECO:0000313" key="2">
    <source>
        <dbReference type="EMBL" id="CAJ0936497.1"/>
    </source>
</evidence>
<reference evidence="2" key="1">
    <citation type="submission" date="2023-07" db="EMBL/GenBank/DDBJ databases">
        <authorList>
            <person name="Stuckert A."/>
        </authorList>
    </citation>
    <scope>NUCLEOTIDE SEQUENCE</scope>
</reference>
<gene>
    <name evidence="2" type="ORF">RIMI_LOCUS6757292</name>
</gene>